<dbReference type="InterPro" id="IPR025384">
    <property type="entry name" value="DUF4298"/>
</dbReference>
<proteinExistence type="predicted"/>
<dbReference type="EMBL" id="CACRSW010000001">
    <property type="protein sequence ID" value="VYS75115.1"/>
    <property type="molecule type" value="Genomic_DNA"/>
</dbReference>
<evidence type="ECO:0000256" key="1">
    <source>
        <dbReference type="SAM" id="Coils"/>
    </source>
</evidence>
<gene>
    <name evidence="2" type="ORF">AVLFYP127_00180</name>
</gene>
<organism evidence="2">
    <name type="scientific">Anaerococcus vaginalis</name>
    <dbReference type="NCBI Taxonomy" id="33037"/>
    <lineage>
        <taxon>Bacteria</taxon>
        <taxon>Bacillati</taxon>
        <taxon>Bacillota</taxon>
        <taxon>Tissierellia</taxon>
        <taxon>Tissierellales</taxon>
        <taxon>Peptoniphilaceae</taxon>
        <taxon>Anaerococcus</taxon>
    </lineage>
</organism>
<evidence type="ECO:0000313" key="2">
    <source>
        <dbReference type="EMBL" id="VYS75115.1"/>
    </source>
</evidence>
<accession>A0A6N2R536</accession>
<evidence type="ECO:0008006" key="3">
    <source>
        <dbReference type="Google" id="ProtNLM"/>
    </source>
</evidence>
<dbReference type="Pfam" id="PF14131">
    <property type="entry name" value="DUF4298"/>
    <property type="match status" value="1"/>
</dbReference>
<keyword evidence="1" id="KW-0175">Coiled coil</keyword>
<protein>
    <recommendedName>
        <fullName evidence="3">DUF4298 domain-containing protein</fullName>
    </recommendedName>
</protein>
<reference evidence="2" key="1">
    <citation type="submission" date="2019-11" db="EMBL/GenBank/DDBJ databases">
        <authorList>
            <person name="Feng L."/>
        </authorList>
    </citation>
    <scope>NUCLEOTIDE SEQUENCE</scope>
    <source>
        <strain evidence="2">AvaginalisLFYP127</strain>
    </source>
</reference>
<sequence>MADINKIKEMEEILNKNTKEVEDFRKALEKFKNSQKDYKKLSDYYSSEEYMKDLEESNQGKIDPEISQGIFSEDLVYDLLGDNYYLAVDMLDLATEIIKNN</sequence>
<name>A0A6N2R536_9FIRM</name>
<feature type="coiled-coil region" evidence="1">
    <location>
        <begin position="7"/>
        <end position="34"/>
    </location>
</feature>
<dbReference type="RefSeq" id="WP_156328413.1">
    <property type="nucleotide sequence ID" value="NZ_CACRSW010000001.1"/>
</dbReference>
<dbReference type="AlphaFoldDB" id="A0A6N2R536"/>